<reference evidence="2 3" key="1">
    <citation type="journal article" date="2019" name="New Phytol.">
        <title>Comparative genomics reveals unique wood-decay strategies and fruiting body development in the Schizophyllaceae.</title>
        <authorList>
            <person name="Almasi E."/>
            <person name="Sahu N."/>
            <person name="Krizsan K."/>
            <person name="Balint B."/>
            <person name="Kovacs G.M."/>
            <person name="Kiss B."/>
            <person name="Cseklye J."/>
            <person name="Drula E."/>
            <person name="Henrissat B."/>
            <person name="Nagy I."/>
            <person name="Chovatia M."/>
            <person name="Adam C."/>
            <person name="LaButti K."/>
            <person name="Lipzen A."/>
            <person name="Riley R."/>
            <person name="Grigoriev I.V."/>
            <person name="Nagy L.G."/>
        </authorList>
    </citation>
    <scope>NUCLEOTIDE SEQUENCE [LARGE SCALE GENOMIC DNA]</scope>
    <source>
        <strain evidence="2 3">NL-1724</strain>
    </source>
</reference>
<feature type="region of interest" description="Disordered" evidence="1">
    <location>
        <begin position="1"/>
        <end position="93"/>
    </location>
</feature>
<dbReference type="AlphaFoldDB" id="A0A550BXU3"/>
<organism evidence="2 3">
    <name type="scientific">Schizophyllum amplum</name>
    <dbReference type="NCBI Taxonomy" id="97359"/>
    <lineage>
        <taxon>Eukaryota</taxon>
        <taxon>Fungi</taxon>
        <taxon>Dikarya</taxon>
        <taxon>Basidiomycota</taxon>
        <taxon>Agaricomycotina</taxon>
        <taxon>Agaricomycetes</taxon>
        <taxon>Agaricomycetidae</taxon>
        <taxon>Agaricales</taxon>
        <taxon>Schizophyllaceae</taxon>
        <taxon>Schizophyllum</taxon>
    </lineage>
</organism>
<dbReference type="Proteomes" id="UP000320762">
    <property type="component" value="Unassembled WGS sequence"/>
</dbReference>
<sequence>MSRNRGRGSPSTTARQAPDNPSGGRLHTVSAAQTAPRYRPRVHLLPYEAPLRRNEPRPAERVVPTSILPRRPGEPRPEVPSELAHPPDRPLRFFRPAQRPAQLWGLHNLPRTLLENSLEGMPSPSPSPPASPRSHSPRASPSPSSPLSLQYPLSSPSPPAAMSRPPSPPEMSRSTSAPGPLPPDWRRSERGSIPAYGDFDEWEEDERNEDQKIRMIACNREARARERPHEECMSILTSQFPIPPVEGTEYWEDGLTAEEREARVQRWRDRLFAVAVNFRCNRELYPRLPMDLYNRLLDPEHDKSDIYHIRREAAHFPVDTPGERERVEALFHPLL</sequence>
<feature type="compositionally biased region" description="Pro residues" evidence="1">
    <location>
        <begin position="155"/>
        <end position="169"/>
    </location>
</feature>
<evidence type="ECO:0000256" key="1">
    <source>
        <dbReference type="SAM" id="MobiDB-lite"/>
    </source>
</evidence>
<feature type="compositionally biased region" description="Basic and acidic residues" evidence="1">
    <location>
        <begin position="71"/>
        <end position="91"/>
    </location>
</feature>
<feature type="compositionally biased region" description="Acidic residues" evidence="1">
    <location>
        <begin position="198"/>
        <end position="207"/>
    </location>
</feature>
<dbReference type="EMBL" id="VDMD01000049">
    <property type="protein sequence ID" value="TRM57364.1"/>
    <property type="molecule type" value="Genomic_DNA"/>
</dbReference>
<evidence type="ECO:0000313" key="2">
    <source>
        <dbReference type="EMBL" id="TRM57364.1"/>
    </source>
</evidence>
<feature type="compositionally biased region" description="Basic and acidic residues" evidence="1">
    <location>
        <begin position="50"/>
        <end position="60"/>
    </location>
</feature>
<name>A0A550BXU3_9AGAR</name>
<proteinExistence type="predicted"/>
<feature type="compositionally biased region" description="Low complexity" evidence="1">
    <location>
        <begin position="132"/>
        <end position="154"/>
    </location>
</feature>
<protein>
    <submittedName>
        <fullName evidence="2">Uncharacterized protein</fullName>
    </submittedName>
</protein>
<keyword evidence="3" id="KW-1185">Reference proteome</keyword>
<accession>A0A550BXU3</accession>
<feature type="region of interest" description="Disordered" evidence="1">
    <location>
        <begin position="115"/>
        <end position="207"/>
    </location>
</feature>
<comment type="caution">
    <text evidence="2">The sequence shown here is derived from an EMBL/GenBank/DDBJ whole genome shotgun (WGS) entry which is preliminary data.</text>
</comment>
<gene>
    <name evidence="2" type="ORF">BD626DRAFT_540653</name>
</gene>
<evidence type="ECO:0000313" key="3">
    <source>
        <dbReference type="Proteomes" id="UP000320762"/>
    </source>
</evidence>